<comment type="subcellular location">
    <subcellularLocation>
        <location evidence="1">Membrane</location>
        <topology evidence="1">Single-pass type I membrane protein</topology>
    </subcellularLocation>
</comment>
<keyword evidence="4 11" id="KW-0812">Transmembrane</keyword>
<proteinExistence type="inferred from homology"/>
<dbReference type="FunFam" id="3.80.10.10:FF:000111">
    <property type="entry name" value="LRR receptor-like serine/threonine-protein kinase ERECTA"/>
    <property type="match status" value="1"/>
</dbReference>
<sequence>MVEFNGFQNLQVLSVSYCELTGELPLWLSKLKKLRVLNLSLNRITGSIPSWLGTLPRLTFLDLQSNLFSGEFPKELCRLPIMVSEQVSDYLSLFPTYIWIKNNSIHGNIPTEVSQLQFLRSLDLSFNNFSGDTPNQISNLINLERLDHSMNQLSGEIPTSITSLTFLASFNVSHNNLQGLIPKSTQLQGFDVSAFEGNPKLCGAPLPNECPREIGTDEDDKKTEDVENEHHQVPWFYVSVGLGFIFGFWGVCGSLVLKKSWRYAYFKFFDKVQDRLYVMIMVRMRMQRR</sequence>
<reference evidence="12 13" key="1">
    <citation type="journal article" date="2018" name="Nat. Genet.">
        <title>The Rosa genome provides new insights in the design of modern roses.</title>
        <authorList>
            <person name="Bendahmane M."/>
        </authorList>
    </citation>
    <scope>NUCLEOTIDE SEQUENCE [LARGE SCALE GENOMIC DNA]</scope>
    <source>
        <strain evidence="13">cv. Old Blush</strain>
    </source>
</reference>
<name>A0A2P6PPA2_ROSCH</name>
<dbReference type="PANTHER" id="PTHR48063:SF46">
    <property type="entry name" value="LEUCINE-RICH REPEAT-CONTAINING N-TERMINAL PLANT-TYPE DOMAIN-CONTAINING PROTEIN"/>
    <property type="match status" value="1"/>
</dbReference>
<dbReference type="Gramene" id="PRQ23758">
    <property type="protein sequence ID" value="PRQ23758"/>
    <property type="gene ID" value="RchiOBHm_Chr6g0264911"/>
</dbReference>
<evidence type="ECO:0000256" key="10">
    <source>
        <dbReference type="ARBA" id="ARBA00023180"/>
    </source>
</evidence>
<protein>
    <submittedName>
        <fullName evidence="12">Putative leucine-rich repeat domain, L domain-containing protein</fullName>
    </submittedName>
</protein>
<evidence type="ECO:0000256" key="3">
    <source>
        <dbReference type="ARBA" id="ARBA00022614"/>
    </source>
</evidence>
<accession>A0A2P6PPA2</accession>
<dbReference type="PANTHER" id="PTHR48063">
    <property type="entry name" value="LRR RECEPTOR-LIKE KINASE"/>
    <property type="match status" value="1"/>
</dbReference>
<keyword evidence="5" id="KW-0732">Signal</keyword>
<comment type="similarity">
    <text evidence="2">Belongs to the RLP family.</text>
</comment>
<dbReference type="AlphaFoldDB" id="A0A2P6PPA2"/>
<dbReference type="STRING" id="74649.A0A2P6PPA2"/>
<gene>
    <name evidence="12" type="ORF">RchiOBHm_Chr6g0264911</name>
</gene>
<dbReference type="EMBL" id="PDCK01000044">
    <property type="protein sequence ID" value="PRQ23758.1"/>
    <property type="molecule type" value="Genomic_DNA"/>
</dbReference>
<dbReference type="PROSITE" id="PS51450">
    <property type="entry name" value="LRR"/>
    <property type="match status" value="1"/>
</dbReference>
<evidence type="ECO:0000256" key="4">
    <source>
        <dbReference type="ARBA" id="ARBA00022692"/>
    </source>
</evidence>
<evidence type="ECO:0000313" key="12">
    <source>
        <dbReference type="EMBL" id="PRQ23758.1"/>
    </source>
</evidence>
<evidence type="ECO:0000256" key="8">
    <source>
        <dbReference type="ARBA" id="ARBA00023136"/>
    </source>
</evidence>
<evidence type="ECO:0000256" key="2">
    <source>
        <dbReference type="ARBA" id="ARBA00009592"/>
    </source>
</evidence>
<keyword evidence="9" id="KW-0675">Receptor</keyword>
<dbReference type="Proteomes" id="UP000238479">
    <property type="component" value="Chromosome 6"/>
</dbReference>
<dbReference type="GO" id="GO:0016020">
    <property type="term" value="C:membrane"/>
    <property type="evidence" value="ECO:0007669"/>
    <property type="project" value="UniProtKB-SubCell"/>
</dbReference>
<evidence type="ECO:0000256" key="7">
    <source>
        <dbReference type="ARBA" id="ARBA00022989"/>
    </source>
</evidence>
<dbReference type="InterPro" id="IPR032675">
    <property type="entry name" value="LRR_dom_sf"/>
</dbReference>
<keyword evidence="3" id="KW-0433">Leucine-rich repeat</keyword>
<dbReference type="Pfam" id="PF00560">
    <property type="entry name" value="LRR_1"/>
    <property type="match status" value="1"/>
</dbReference>
<dbReference type="Pfam" id="PF13855">
    <property type="entry name" value="LRR_8"/>
    <property type="match status" value="1"/>
</dbReference>
<dbReference type="SUPFAM" id="SSF52058">
    <property type="entry name" value="L domain-like"/>
    <property type="match status" value="1"/>
</dbReference>
<evidence type="ECO:0000256" key="11">
    <source>
        <dbReference type="SAM" id="Phobius"/>
    </source>
</evidence>
<organism evidence="12 13">
    <name type="scientific">Rosa chinensis</name>
    <name type="common">China rose</name>
    <dbReference type="NCBI Taxonomy" id="74649"/>
    <lineage>
        <taxon>Eukaryota</taxon>
        <taxon>Viridiplantae</taxon>
        <taxon>Streptophyta</taxon>
        <taxon>Embryophyta</taxon>
        <taxon>Tracheophyta</taxon>
        <taxon>Spermatophyta</taxon>
        <taxon>Magnoliopsida</taxon>
        <taxon>eudicotyledons</taxon>
        <taxon>Gunneridae</taxon>
        <taxon>Pentapetalae</taxon>
        <taxon>rosids</taxon>
        <taxon>fabids</taxon>
        <taxon>Rosales</taxon>
        <taxon>Rosaceae</taxon>
        <taxon>Rosoideae</taxon>
        <taxon>Rosoideae incertae sedis</taxon>
        <taxon>Rosa</taxon>
    </lineage>
</organism>
<evidence type="ECO:0000256" key="5">
    <source>
        <dbReference type="ARBA" id="ARBA00022729"/>
    </source>
</evidence>
<evidence type="ECO:0000256" key="1">
    <source>
        <dbReference type="ARBA" id="ARBA00004479"/>
    </source>
</evidence>
<dbReference type="Gene3D" id="3.80.10.10">
    <property type="entry name" value="Ribonuclease Inhibitor"/>
    <property type="match status" value="1"/>
</dbReference>
<keyword evidence="13" id="KW-1185">Reference proteome</keyword>
<keyword evidence="8 11" id="KW-0472">Membrane</keyword>
<keyword evidence="7 11" id="KW-1133">Transmembrane helix</keyword>
<evidence type="ECO:0000256" key="6">
    <source>
        <dbReference type="ARBA" id="ARBA00022737"/>
    </source>
</evidence>
<keyword evidence="6" id="KW-0677">Repeat</keyword>
<feature type="transmembrane region" description="Helical" evidence="11">
    <location>
        <begin position="235"/>
        <end position="257"/>
    </location>
</feature>
<dbReference type="FunFam" id="3.80.10.10:FF:000041">
    <property type="entry name" value="LRR receptor-like serine/threonine-protein kinase ERECTA"/>
    <property type="match status" value="1"/>
</dbReference>
<dbReference type="InterPro" id="IPR046956">
    <property type="entry name" value="RLP23-like"/>
</dbReference>
<comment type="caution">
    <text evidence="12">The sequence shown here is derived from an EMBL/GenBank/DDBJ whole genome shotgun (WGS) entry which is preliminary data.</text>
</comment>
<dbReference type="InterPro" id="IPR001611">
    <property type="entry name" value="Leu-rich_rpt"/>
</dbReference>
<evidence type="ECO:0000256" key="9">
    <source>
        <dbReference type="ARBA" id="ARBA00023170"/>
    </source>
</evidence>
<evidence type="ECO:0000313" key="13">
    <source>
        <dbReference type="Proteomes" id="UP000238479"/>
    </source>
</evidence>
<keyword evidence="10" id="KW-0325">Glycoprotein</keyword>